<dbReference type="Proteomes" id="UP000053257">
    <property type="component" value="Unassembled WGS sequence"/>
</dbReference>
<protein>
    <submittedName>
        <fullName evidence="1">Uncharacterized protein</fullName>
    </submittedName>
</protein>
<evidence type="ECO:0000313" key="2">
    <source>
        <dbReference type="Proteomes" id="UP000053257"/>
    </source>
</evidence>
<accession>A0A0C3NGS9</accession>
<reference evidence="1 2" key="1">
    <citation type="journal article" date="2014" name="PLoS Genet.">
        <title>Analysis of the Phlebiopsis gigantea genome, transcriptome and secretome provides insight into its pioneer colonization strategies of wood.</title>
        <authorList>
            <person name="Hori C."/>
            <person name="Ishida T."/>
            <person name="Igarashi K."/>
            <person name="Samejima M."/>
            <person name="Suzuki H."/>
            <person name="Master E."/>
            <person name="Ferreira P."/>
            <person name="Ruiz-Duenas F.J."/>
            <person name="Held B."/>
            <person name="Canessa P."/>
            <person name="Larrondo L.F."/>
            <person name="Schmoll M."/>
            <person name="Druzhinina I.S."/>
            <person name="Kubicek C.P."/>
            <person name="Gaskell J.A."/>
            <person name="Kersten P."/>
            <person name="St John F."/>
            <person name="Glasner J."/>
            <person name="Sabat G."/>
            <person name="Splinter BonDurant S."/>
            <person name="Syed K."/>
            <person name="Yadav J."/>
            <person name="Mgbeahuruike A.C."/>
            <person name="Kovalchuk A."/>
            <person name="Asiegbu F.O."/>
            <person name="Lackner G."/>
            <person name="Hoffmeister D."/>
            <person name="Rencoret J."/>
            <person name="Gutierrez A."/>
            <person name="Sun H."/>
            <person name="Lindquist E."/>
            <person name="Barry K."/>
            <person name="Riley R."/>
            <person name="Grigoriev I.V."/>
            <person name="Henrissat B."/>
            <person name="Kues U."/>
            <person name="Berka R.M."/>
            <person name="Martinez A.T."/>
            <person name="Covert S.F."/>
            <person name="Blanchette R.A."/>
            <person name="Cullen D."/>
        </authorList>
    </citation>
    <scope>NUCLEOTIDE SEQUENCE [LARGE SCALE GENOMIC DNA]</scope>
    <source>
        <strain evidence="1 2">11061_1 CR5-6</strain>
    </source>
</reference>
<proteinExistence type="predicted"/>
<gene>
    <name evidence="1" type="ORF">PHLGIDRAFT_15495</name>
</gene>
<sequence length="210" mass="24012">MYAVHPKARDPHIANISIDDLSIKGLADTMNDTTGNSVVLENNPGQKCIPEGHLLDIQKVEKILNWPALRILDIYYHRKMSSDPKLELYGLFRALQACQLHILVHVPAEKHKGPDALLHCELGENEFIDTEDQKEWVDNIALYTHFIQKTYSISDTADERTLYYLQQDYDLFDTPIVLASPISKQDQTLIDIYNYLNKLQVSTLPEGPTH</sequence>
<keyword evidence="2" id="KW-1185">Reference proteome</keyword>
<dbReference type="HOGENOM" id="CLU_1310528_0_0_1"/>
<evidence type="ECO:0000313" key="1">
    <source>
        <dbReference type="EMBL" id="KIP03979.1"/>
    </source>
</evidence>
<dbReference type="OrthoDB" id="3037028at2759"/>
<organism evidence="1 2">
    <name type="scientific">Phlebiopsis gigantea (strain 11061_1 CR5-6)</name>
    <name type="common">White-rot fungus</name>
    <name type="synonym">Peniophora gigantea</name>
    <dbReference type="NCBI Taxonomy" id="745531"/>
    <lineage>
        <taxon>Eukaryota</taxon>
        <taxon>Fungi</taxon>
        <taxon>Dikarya</taxon>
        <taxon>Basidiomycota</taxon>
        <taxon>Agaricomycotina</taxon>
        <taxon>Agaricomycetes</taxon>
        <taxon>Polyporales</taxon>
        <taxon>Phanerochaetaceae</taxon>
        <taxon>Phlebiopsis</taxon>
    </lineage>
</organism>
<name>A0A0C3NGS9_PHLG1</name>
<dbReference type="AlphaFoldDB" id="A0A0C3NGS9"/>
<dbReference type="EMBL" id="KN840591">
    <property type="protein sequence ID" value="KIP03979.1"/>
    <property type="molecule type" value="Genomic_DNA"/>
</dbReference>